<dbReference type="AlphaFoldDB" id="A0A4Z1B003"/>
<gene>
    <name evidence="1" type="ORF">E4J94_10645</name>
</gene>
<protein>
    <submittedName>
        <fullName evidence="1">Uncharacterized protein</fullName>
    </submittedName>
</protein>
<evidence type="ECO:0000313" key="1">
    <source>
        <dbReference type="EMBL" id="TGN26283.1"/>
    </source>
</evidence>
<dbReference type="OrthoDB" id="705436at2"/>
<proteinExistence type="predicted"/>
<organism evidence="1 2">
    <name type="scientific">Empedobacter tilapiae</name>
    <dbReference type="NCBI Taxonomy" id="2491114"/>
    <lineage>
        <taxon>Bacteria</taxon>
        <taxon>Pseudomonadati</taxon>
        <taxon>Bacteroidota</taxon>
        <taxon>Flavobacteriia</taxon>
        <taxon>Flavobacteriales</taxon>
        <taxon>Weeksellaceae</taxon>
        <taxon>Empedobacter</taxon>
    </lineage>
</organism>
<comment type="caution">
    <text evidence="1">The sequence shown here is derived from an EMBL/GenBank/DDBJ whole genome shotgun (WGS) entry which is preliminary data.</text>
</comment>
<name>A0A4Z1B003_9FLAO</name>
<dbReference type="RefSeq" id="WP_135835792.1">
    <property type="nucleotide sequence ID" value="NZ_SRPE01000007.1"/>
</dbReference>
<keyword evidence="2" id="KW-1185">Reference proteome</keyword>
<reference evidence="1 2" key="1">
    <citation type="submission" date="2019-03" db="EMBL/GenBank/DDBJ databases">
        <title>Empedobacter tilapiae sp. nov., isolated from an intestine of Nile tilapia Oreochromis niloticus.</title>
        <authorList>
            <person name="Kim Y.-O."/>
            <person name="Yoon J.-H."/>
        </authorList>
    </citation>
    <scope>NUCLEOTIDE SEQUENCE [LARGE SCALE GENOMIC DNA]</scope>
    <source>
        <strain evidence="1 2">MRS2</strain>
    </source>
</reference>
<accession>A0A4Z1B003</accession>
<dbReference type="Proteomes" id="UP000297998">
    <property type="component" value="Unassembled WGS sequence"/>
</dbReference>
<dbReference type="EMBL" id="SRPE01000007">
    <property type="protein sequence ID" value="TGN26283.1"/>
    <property type="molecule type" value="Genomic_DNA"/>
</dbReference>
<sequence>MKKIVLAFVLFPVLSFSQESINEKVLNRIIPSSISTSEYENNKPAYFIDGERVDKILIEKLNPSDIKYINVSKVDKQYPNGKIDIVSKKEKES</sequence>
<evidence type="ECO:0000313" key="2">
    <source>
        <dbReference type="Proteomes" id="UP000297998"/>
    </source>
</evidence>